<evidence type="ECO:0000313" key="2">
    <source>
        <dbReference type="Proteomes" id="UP001552299"/>
    </source>
</evidence>
<name>A0ABD0UI79_DENTH</name>
<dbReference type="Proteomes" id="UP001552299">
    <property type="component" value="Unassembled WGS sequence"/>
</dbReference>
<organism evidence="1 2">
    <name type="scientific">Dendrobium thyrsiflorum</name>
    <name type="common">Pinecone-like raceme dendrobium</name>
    <name type="synonym">Orchid</name>
    <dbReference type="NCBI Taxonomy" id="117978"/>
    <lineage>
        <taxon>Eukaryota</taxon>
        <taxon>Viridiplantae</taxon>
        <taxon>Streptophyta</taxon>
        <taxon>Embryophyta</taxon>
        <taxon>Tracheophyta</taxon>
        <taxon>Spermatophyta</taxon>
        <taxon>Magnoliopsida</taxon>
        <taxon>Liliopsida</taxon>
        <taxon>Asparagales</taxon>
        <taxon>Orchidaceae</taxon>
        <taxon>Epidendroideae</taxon>
        <taxon>Malaxideae</taxon>
        <taxon>Dendrobiinae</taxon>
        <taxon>Dendrobium</taxon>
    </lineage>
</organism>
<proteinExistence type="predicted"/>
<keyword evidence="2" id="KW-1185">Reference proteome</keyword>
<dbReference type="AlphaFoldDB" id="A0ABD0UI79"/>
<reference evidence="1 2" key="1">
    <citation type="journal article" date="2024" name="Plant Biotechnol. J.">
        <title>Dendrobium thyrsiflorum genome and its molecular insights into genes involved in important horticultural traits.</title>
        <authorList>
            <person name="Chen B."/>
            <person name="Wang J.Y."/>
            <person name="Zheng P.J."/>
            <person name="Li K.L."/>
            <person name="Liang Y.M."/>
            <person name="Chen X.F."/>
            <person name="Zhang C."/>
            <person name="Zhao X."/>
            <person name="He X."/>
            <person name="Zhang G.Q."/>
            <person name="Liu Z.J."/>
            <person name="Xu Q."/>
        </authorList>
    </citation>
    <scope>NUCLEOTIDE SEQUENCE [LARGE SCALE GENOMIC DNA]</scope>
    <source>
        <strain evidence="1">GZMU011</strain>
    </source>
</reference>
<dbReference type="EMBL" id="JANQDX010000016">
    <property type="protein sequence ID" value="KAL0910026.1"/>
    <property type="molecule type" value="Genomic_DNA"/>
</dbReference>
<protein>
    <submittedName>
        <fullName evidence="1">Uncharacterized protein</fullName>
    </submittedName>
</protein>
<accession>A0ABD0UI79</accession>
<sequence length="258" mass="28101">MDPSDILVQALALCELKFLDIWEAFENVELTPPIEIYIQHGHHRGTLVIDLGGHNALCTDIHLDASECGALSLLLHVELVTTGMLIVMWVSCDLNPTMIPCSAFANVLLFDMSLPPDVSPVKGKFQESGPPATLEKNVHGVAPGSLLTTLEKSVHELIQGRGRRRQGELRLGRLGCLEVGEVGVVDFFRWIRRAGCRDGVGLVLAVLDVGCGGFGEWEEDRDREGRSLVTGGRCLVVAGLRRKIRELSNCLGSEEAKA</sequence>
<gene>
    <name evidence="1" type="ORF">M5K25_020952</name>
</gene>
<evidence type="ECO:0000313" key="1">
    <source>
        <dbReference type="EMBL" id="KAL0910026.1"/>
    </source>
</evidence>
<comment type="caution">
    <text evidence="1">The sequence shown here is derived from an EMBL/GenBank/DDBJ whole genome shotgun (WGS) entry which is preliminary data.</text>
</comment>